<evidence type="ECO:0000313" key="3">
    <source>
        <dbReference type="Proteomes" id="UP000585474"/>
    </source>
</evidence>
<dbReference type="Proteomes" id="UP000585474">
    <property type="component" value="Unassembled WGS sequence"/>
</dbReference>
<comment type="caution">
    <text evidence="2">The sequence shown here is derived from an EMBL/GenBank/DDBJ whole genome shotgun (WGS) entry which is preliminary data.</text>
</comment>
<protein>
    <submittedName>
        <fullName evidence="2">Uncharacterized protein</fullName>
    </submittedName>
</protein>
<reference evidence="2 3" key="1">
    <citation type="submission" date="2019-07" db="EMBL/GenBank/DDBJ databases">
        <title>De Novo Assembly of kiwifruit Actinidia rufa.</title>
        <authorList>
            <person name="Sugita-Konishi S."/>
            <person name="Sato K."/>
            <person name="Mori E."/>
            <person name="Abe Y."/>
            <person name="Kisaki G."/>
            <person name="Hamano K."/>
            <person name="Suezawa K."/>
            <person name="Otani M."/>
            <person name="Fukuda T."/>
            <person name="Manabe T."/>
            <person name="Gomi K."/>
            <person name="Tabuchi M."/>
            <person name="Akimitsu K."/>
            <person name="Kataoka I."/>
        </authorList>
    </citation>
    <scope>NUCLEOTIDE SEQUENCE [LARGE SCALE GENOMIC DNA]</scope>
    <source>
        <strain evidence="3">cv. Fuchu</strain>
    </source>
</reference>
<sequence>MFWFWFTNDGGMFCEAGTGFLYTGSIVSICYNFAAVFMLEQNFVYILEKSSGDDLCVILRPDSDGLKSLSSLLLFHAGELFWSSFQQSFAAVSCWSRSCWSLFYVEYLSVA</sequence>
<dbReference type="EMBL" id="BJWL01000005">
    <property type="protein sequence ID" value="GFY87419.1"/>
    <property type="molecule type" value="Genomic_DNA"/>
</dbReference>
<gene>
    <name evidence="2" type="ORF">Acr_05g0010580</name>
</gene>
<keyword evidence="1" id="KW-0472">Membrane</keyword>
<organism evidence="2 3">
    <name type="scientific">Actinidia rufa</name>
    <dbReference type="NCBI Taxonomy" id="165716"/>
    <lineage>
        <taxon>Eukaryota</taxon>
        <taxon>Viridiplantae</taxon>
        <taxon>Streptophyta</taxon>
        <taxon>Embryophyta</taxon>
        <taxon>Tracheophyta</taxon>
        <taxon>Spermatophyta</taxon>
        <taxon>Magnoliopsida</taxon>
        <taxon>eudicotyledons</taxon>
        <taxon>Gunneridae</taxon>
        <taxon>Pentapetalae</taxon>
        <taxon>asterids</taxon>
        <taxon>Ericales</taxon>
        <taxon>Actinidiaceae</taxon>
        <taxon>Actinidia</taxon>
    </lineage>
</organism>
<keyword evidence="1" id="KW-1133">Transmembrane helix</keyword>
<proteinExistence type="predicted"/>
<accession>A0A7J0EN60</accession>
<keyword evidence="1" id="KW-0812">Transmembrane</keyword>
<keyword evidence="3" id="KW-1185">Reference proteome</keyword>
<name>A0A7J0EN60_9ERIC</name>
<evidence type="ECO:0000256" key="1">
    <source>
        <dbReference type="SAM" id="Phobius"/>
    </source>
</evidence>
<evidence type="ECO:0000313" key="2">
    <source>
        <dbReference type="EMBL" id="GFY87419.1"/>
    </source>
</evidence>
<dbReference type="AlphaFoldDB" id="A0A7J0EN60"/>
<feature type="transmembrane region" description="Helical" evidence="1">
    <location>
        <begin position="20"/>
        <end position="39"/>
    </location>
</feature>